<dbReference type="AlphaFoldDB" id="G4ND25"/>
<feature type="binding site" evidence="12">
    <location>
        <position position="519"/>
    </location>
    <ligand>
        <name>Ca(2+)</name>
        <dbReference type="ChEBI" id="CHEBI:29108"/>
    </ligand>
</feature>
<comment type="similarity">
    <text evidence="3 14">Belongs to the glycosyl hydrolase 47 family.</text>
</comment>
<evidence type="ECO:0000313" key="16">
    <source>
        <dbReference type="EMBL" id="EHA48367.1"/>
    </source>
</evidence>
<accession>G4ND25</accession>
<evidence type="ECO:0000256" key="13">
    <source>
        <dbReference type="PIRSR" id="PIRSR601382-3"/>
    </source>
</evidence>
<dbReference type="GO" id="GO:0005975">
    <property type="term" value="P:carbohydrate metabolic process"/>
    <property type="evidence" value="ECO:0007669"/>
    <property type="project" value="InterPro"/>
</dbReference>
<dbReference type="STRING" id="242507.G4ND25"/>
<dbReference type="HOGENOM" id="CLU_003818_0_2_1"/>
<dbReference type="GO" id="GO:0016020">
    <property type="term" value="C:membrane"/>
    <property type="evidence" value="ECO:0007669"/>
    <property type="project" value="InterPro"/>
</dbReference>
<evidence type="ECO:0000256" key="4">
    <source>
        <dbReference type="ARBA" id="ARBA00022729"/>
    </source>
</evidence>
<dbReference type="PHI-base" id="PHI:2488"/>
<dbReference type="PRINTS" id="PR00747">
    <property type="entry name" value="GLYHDRLASE47"/>
</dbReference>
<dbReference type="Proteomes" id="UP000009058">
    <property type="component" value="Chromosome 5"/>
</dbReference>
<dbReference type="GO" id="GO:0005783">
    <property type="term" value="C:endoplasmic reticulum"/>
    <property type="evidence" value="ECO:0007669"/>
    <property type="project" value="TreeGrafter"/>
</dbReference>
<comment type="cofactor">
    <cofactor evidence="1 12">
        <name>Ca(2+)</name>
        <dbReference type="ChEBI" id="CHEBI:29108"/>
    </cofactor>
</comment>
<evidence type="ECO:0000256" key="1">
    <source>
        <dbReference type="ARBA" id="ARBA00001913"/>
    </source>
</evidence>
<evidence type="ECO:0000256" key="5">
    <source>
        <dbReference type="ARBA" id="ARBA00022801"/>
    </source>
</evidence>
<keyword evidence="12" id="KW-0106">Calcium</keyword>
<evidence type="ECO:0000256" key="11">
    <source>
        <dbReference type="PIRSR" id="PIRSR601382-1"/>
    </source>
</evidence>
<feature type="active site" evidence="11">
    <location>
        <position position="269"/>
    </location>
</feature>
<dbReference type="PANTHER" id="PTHR11742:SF101">
    <property type="entry name" value="MANNOSYL-OLIGOSACCHARIDE ALPHA-1,2-MANNOSIDASE 1B"/>
    <property type="match status" value="1"/>
</dbReference>
<keyword evidence="17" id="KW-1185">Reference proteome</keyword>
<protein>
    <recommendedName>
        <fullName evidence="14">alpha-1,2-Mannosidase</fullName>
        <ecNumber evidence="14">3.2.1.-</ecNumber>
    </recommendedName>
</protein>
<dbReference type="SMR" id="G4ND25"/>
<evidence type="ECO:0000313" key="17">
    <source>
        <dbReference type="Proteomes" id="UP000009058"/>
    </source>
</evidence>
<dbReference type="PANTHER" id="PTHR11742">
    <property type="entry name" value="MANNOSYL-OLIGOSACCHARIDE ALPHA-1,2-MANNOSIDASE-RELATED"/>
    <property type="match status" value="1"/>
</dbReference>
<dbReference type="Gene3D" id="1.50.10.10">
    <property type="match status" value="1"/>
</dbReference>
<comment type="catalytic activity">
    <reaction evidence="9">
        <text>N(4)-(alpha-D-Man-(1-&gt;2)-alpha-D-Man-(1-&gt;2)-alpha-D-Man-(1-&gt;3)-[alpha-D-Man-(1-&gt;3)-[alpha-D-Man-(1-&gt;2)-alpha-D-Man-(1-&gt;6)]-alpha-D-Man-(1-&gt;6)]-beta-D-Man-(1-&gt;4)-beta-D-GlcNAc-(1-&gt;4)-beta-D-GlcNAc)-L-asparaginyl-[protein] (N-glucan mannose isomer 8A1,2,3B1,3) + 3 H2O = N(4)-(alpha-D-Man-(1-&gt;3)-[alpha-D-Man-(1-&gt;3)-[alpha-D-Man-(1-&gt;6)]-alpha-D-Man-(1-&gt;6)]-beta-D-Man-(1-&gt;4)-beta-D-GlcNAc-(1-&gt;4)-beta-D-GlcNAc)-L-asparaginyl-[protein] (N-glucan mannose isomer 5A1,2) + 3 beta-D-mannose</text>
        <dbReference type="Rhea" id="RHEA:56028"/>
        <dbReference type="Rhea" id="RHEA-COMP:14358"/>
        <dbReference type="Rhea" id="RHEA-COMP:14367"/>
        <dbReference type="ChEBI" id="CHEBI:15377"/>
        <dbReference type="ChEBI" id="CHEBI:28563"/>
        <dbReference type="ChEBI" id="CHEBI:59087"/>
        <dbReference type="ChEBI" id="CHEBI:60628"/>
        <dbReference type="EC" id="3.2.1.113"/>
    </reaction>
</comment>
<reference key="2">
    <citation type="submission" date="2011-05" db="EMBL/GenBank/DDBJ databases">
        <title>The Genome Sequence of Magnaporthe oryzae 70-15.</title>
        <authorList>
            <consortium name="The Broad Institute Genome Sequencing Platform"/>
            <person name="Ma L.-J."/>
            <person name="Dead R."/>
            <person name="Young S.K."/>
            <person name="Zeng Q."/>
            <person name="Gargeya S."/>
            <person name="Fitzgerald M."/>
            <person name="Haas B."/>
            <person name="Abouelleil A."/>
            <person name="Alvarado L."/>
            <person name="Arachchi H.M."/>
            <person name="Berlin A."/>
            <person name="Brown A."/>
            <person name="Chapman S.B."/>
            <person name="Chen Z."/>
            <person name="Dunbar C."/>
            <person name="Freedman E."/>
            <person name="Gearin G."/>
            <person name="Gellesch M."/>
            <person name="Goldberg J."/>
            <person name="Griggs A."/>
            <person name="Gujja S."/>
            <person name="Heiman D."/>
            <person name="Howarth C."/>
            <person name="Larson L."/>
            <person name="Lui A."/>
            <person name="MacDonald P.J.P."/>
            <person name="Mehta T."/>
            <person name="Montmayeur A."/>
            <person name="Murphy C."/>
            <person name="Neiman D."/>
            <person name="Pearson M."/>
            <person name="Priest M."/>
            <person name="Roberts A."/>
            <person name="Saif S."/>
            <person name="Shea T."/>
            <person name="Shenoy N."/>
            <person name="Sisk P."/>
            <person name="Stolte C."/>
            <person name="Sykes S."/>
            <person name="Yandava C."/>
            <person name="Wortman J."/>
            <person name="Nusbaum C."/>
            <person name="Birren B."/>
        </authorList>
    </citation>
    <scope>NUCLEOTIDE SEQUENCE</scope>
    <source>
        <strain>70-15</strain>
    </source>
</reference>
<evidence type="ECO:0000256" key="7">
    <source>
        <dbReference type="ARBA" id="ARBA00023180"/>
    </source>
</evidence>
<keyword evidence="12" id="KW-0479">Metal-binding</keyword>
<evidence type="ECO:0000256" key="14">
    <source>
        <dbReference type="RuleBase" id="RU361193"/>
    </source>
</evidence>
<dbReference type="EC" id="3.2.1.-" evidence="14"/>
<feature type="active site" description="Proton donor" evidence="11">
    <location>
        <position position="123"/>
    </location>
</feature>
<keyword evidence="4 15" id="KW-0732">Signal</keyword>
<dbReference type="GeneID" id="2674931"/>
<comment type="pathway">
    <text evidence="2">Protein modification; protein glycosylation.</text>
</comment>
<dbReference type="InterPro" id="IPR050749">
    <property type="entry name" value="Glycosyl_Hydrolase_47"/>
</dbReference>
<dbReference type="VEuPathDB" id="FungiDB:MGG_00994"/>
<dbReference type="KEGG" id="mgr:MGG_00994"/>
<feature type="active site" evidence="11">
    <location>
        <position position="427"/>
    </location>
</feature>
<keyword evidence="5 14" id="KW-0378">Hydrolase</keyword>
<proteinExistence type="inferred from homology"/>
<evidence type="ECO:0000256" key="2">
    <source>
        <dbReference type="ARBA" id="ARBA00004922"/>
    </source>
</evidence>
<evidence type="ECO:0000256" key="10">
    <source>
        <dbReference type="ARBA" id="ARBA00048605"/>
    </source>
</evidence>
<dbReference type="InterPro" id="IPR001382">
    <property type="entry name" value="Glyco_hydro_47"/>
</dbReference>
<dbReference type="eggNOG" id="KOG2204">
    <property type="taxonomic scope" value="Eukaryota"/>
</dbReference>
<keyword evidence="6 13" id="KW-1015">Disulfide bond</keyword>
<dbReference type="EMBL" id="CM001235">
    <property type="protein sequence ID" value="EHA48367.1"/>
    <property type="molecule type" value="Genomic_DNA"/>
</dbReference>
<feature type="active site" description="Proton donor" evidence="11">
    <location>
        <position position="377"/>
    </location>
</feature>
<keyword evidence="8 14" id="KW-0326">Glycosidase</keyword>
<feature type="disulfide bond" evidence="13">
    <location>
        <begin position="334"/>
        <end position="363"/>
    </location>
</feature>
<dbReference type="Pfam" id="PF01532">
    <property type="entry name" value="Glyco_hydro_47"/>
    <property type="match status" value="1"/>
</dbReference>
<dbReference type="InterPro" id="IPR012341">
    <property type="entry name" value="6hp_glycosidase-like_sf"/>
</dbReference>
<keyword evidence="7" id="KW-0325">Glycoprotein</keyword>
<evidence type="ECO:0000256" key="8">
    <source>
        <dbReference type="ARBA" id="ARBA00023295"/>
    </source>
</evidence>
<gene>
    <name evidence="16" type="ORF">MGG_00994</name>
</gene>
<sequence>MAPLMRHMRLGDLLSFIGLASLTFASPLTKRAIQYSPNPEKAEAVKAAFRRSWDGYMQHAFPHDTLRPVSQGWADDRNGWGASAVDAFGTAIVMDEEAIVQQILDFVPTIDFDKTSTEVSLFETTIRYLGGLVSAYDLLTEPNGKHATGNETLVKAVLSQAERLATNLKFAFDTPSGIPDNSVYFNPSRRGGSQTNGIATIGTLQLEWTRLGDLTGNPVFTELALKANSYLLDPKPALGEPFPGLLGTNVNITTGLFTDGNGGWGGGTDSFYEYLIKMYLYDPERFGQYRDRWVLAADSSIKYMASHPSTRPDLTFLAEWRDTSLRYISQHLACFDGGNFILGGLTLQNQKYVDFGLALTNACHETYIQTVTGIGPEVFRWQDASAANSSTNPPAPAGLQEFYKRAGFWIPPSNDIGGAAIYQLRPEVIESFYYAYRATGDTKYQDWAWEAFLSINRTCAAGTAYSSISDVNAPGGGSSLDFQESFWFAETMKYSYLIHAEDAPWQVKADRTNGWVFNTEAHPIKVHGRPG</sequence>
<evidence type="ECO:0000256" key="6">
    <source>
        <dbReference type="ARBA" id="ARBA00023157"/>
    </source>
</evidence>
<evidence type="ECO:0000256" key="15">
    <source>
        <dbReference type="SAM" id="SignalP"/>
    </source>
</evidence>
<evidence type="ECO:0000256" key="12">
    <source>
        <dbReference type="PIRSR" id="PIRSR601382-2"/>
    </source>
</evidence>
<dbReference type="OMA" id="PESFGWD"/>
<organism evidence="16 17">
    <name type="scientific">Pyricularia oryzae (strain 70-15 / ATCC MYA-4617 / FGSC 8958)</name>
    <name type="common">Rice blast fungus</name>
    <name type="synonym">Magnaporthe oryzae</name>
    <dbReference type="NCBI Taxonomy" id="242507"/>
    <lineage>
        <taxon>Eukaryota</taxon>
        <taxon>Fungi</taxon>
        <taxon>Dikarya</taxon>
        <taxon>Ascomycota</taxon>
        <taxon>Pezizomycotina</taxon>
        <taxon>Sordariomycetes</taxon>
        <taxon>Sordariomycetidae</taxon>
        <taxon>Magnaporthales</taxon>
        <taxon>Pyriculariaceae</taxon>
        <taxon>Pyricularia</taxon>
    </lineage>
</organism>
<evidence type="ECO:0000256" key="9">
    <source>
        <dbReference type="ARBA" id="ARBA00047669"/>
    </source>
</evidence>
<dbReference type="RefSeq" id="XP_003717951.1">
    <property type="nucleotide sequence ID" value="XM_003717903.1"/>
</dbReference>
<name>G4ND25_PYRO7</name>
<dbReference type="InParanoid" id="G4ND25"/>
<dbReference type="FunFam" id="1.50.10.10:FF:000047">
    <property type="entry name" value="Mannosyl-oligosaccharide alpha-1,2-mannosidase"/>
    <property type="match status" value="1"/>
</dbReference>
<dbReference type="GO" id="GO:0004571">
    <property type="term" value="F:mannosyl-oligosaccharide 1,2-alpha-mannosidase activity"/>
    <property type="evidence" value="ECO:0007669"/>
    <property type="project" value="UniProtKB-EC"/>
</dbReference>
<comment type="catalytic activity">
    <reaction evidence="10">
        <text>N(4)-(alpha-D-Man-(1-&gt;2)-alpha-D-Man-(1-&gt;2)-alpha-D-Man-(1-&gt;3)-[alpha-D-Man-(1-&gt;2)-alpha-D-Man-(1-&gt;3)-[alpha-D-Man-(1-&gt;2)-alpha-D-Man-(1-&gt;6)]-alpha-D-Man-(1-&gt;6)]-beta-D-Man-(1-&gt;4)-beta-D-GlcNAc-(1-&gt;4)-beta-D-GlcNAc)-L-asparaginyl-[protein] (N-glucan mannose isomer 9A1,2,3B1,2,3) + 4 H2O = N(4)-(alpha-D-Man-(1-&gt;3)-[alpha-D-Man-(1-&gt;3)-[alpha-D-Man-(1-&gt;6)]-alpha-D-Man-(1-&gt;6)]-beta-D-Man-(1-&gt;4)-beta-D-GlcNAc-(1-&gt;4)-beta-D-GlcNAc)-L-asparaginyl-[protein] (N-glucan mannose isomer 5A1,2) + 4 beta-D-mannose</text>
        <dbReference type="Rhea" id="RHEA:56008"/>
        <dbReference type="Rhea" id="RHEA-COMP:14356"/>
        <dbReference type="Rhea" id="RHEA-COMP:14367"/>
        <dbReference type="ChEBI" id="CHEBI:15377"/>
        <dbReference type="ChEBI" id="CHEBI:28563"/>
        <dbReference type="ChEBI" id="CHEBI:59087"/>
        <dbReference type="ChEBI" id="CHEBI:139493"/>
        <dbReference type="EC" id="3.2.1.113"/>
    </reaction>
</comment>
<feature type="chain" id="PRO_5003466462" description="alpha-1,2-Mannosidase" evidence="15">
    <location>
        <begin position="26"/>
        <end position="531"/>
    </location>
</feature>
<dbReference type="UniPathway" id="UPA00378"/>
<evidence type="ECO:0000256" key="3">
    <source>
        <dbReference type="ARBA" id="ARBA00007658"/>
    </source>
</evidence>
<dbReference type="GO" id="GO:0036503">
    <property type="term" value="P:ERAD pathway"/>
    <property type="evidence" value="ECO:0007669"/>
    <property type="project" value="UniProtKB-ARBA"/>
</dbReference>
<dbReference type="OrthoDB" id="8118055at2759"/>
<dbReference type="SUPFAM" id="SSF48225">
    <property type="entry name" value="Seven-hairpin glycosidases"/>
    <property type="match status" value="1"/>
</dbReference>
<feature type="signal peptide" evidence="15">
    <location>
        <begin position="1"/>
        <end position="25"/>
    </location>
</feature>
<dbReference type="InterPro" id="IPR036026">
    <property type="entry name" value="Seven-hairpin_glycosidases"/>
</dbReference>
<dbReference type="GO" id="GO:0005509">
    <property type="term" value="F:calcium ion binding"/>
    <property type="evidence" value="ECO:0007669"/>
    <property type="project" value="InterPro"/>
</dbReference>
<reference evidence="16 17" key="1">
    <citation type="journal article" date="2005" name="Nature">
        <title>The genome sequence of the rice blast fungus Magnaporthe grisea.</title>
        <authorList>
            <person name="Dean R.A."/>
            <person name="Talbot N.J."/>
            <person name="Ebbole D.J."/>
            <person name="Farman M.L."/>
            <person name="Mitchell T.K."/>
            <person name="Orbach M.J."/>
            <person name="Thon M."/>
            <person name="Kulkarni R."/>
            <person name="Xu J.R."/>
            <person name="Pan H."/>
            <person name="Read N.D."/>
            <person name="Lee Y.H."/>
            <person name="Carbone I."/>
            <person name="Brown D."/>
            <person name="Oh Y.Y."/>
            <person name="Donofrio N."/>
            <person name="Jeong J.S."/>
            <person name="Soanes D.M."/>
            <person name="Djonovic S."/>
            <person name="Kolomiets E."/>
            <person name="Rehmeyer C."/>
            <person name="Li W."/>
            <person name="Harding M."/>
            <person name="Kim S."/>
            <person name="Lebrun M.H."/>
            <person name="Bohnert H."/>
            <person name="Coughlan S."/>
            <person name="Butler J."/>
            <person name="Calvo S."/>
            <person name="Ma L.J."/>
            <person name="Nicol R."/>
            <person name="Purcell S."/>
            <person name="Nusbaum C."/>
            <person name="Galagan J.E."/>
            <person name="Birren B.W."/>
        </authorList>
    </citation>
    <scope>NUCLEOTIDE SEQUENCE [LARGE SCALE GENOMIC DNA]</scope>
    <source>
        <strain evidence="17">70-15 / ATCC MYA-4617 / FGSC 8958</strain>
    </source>
</reference>